<evidence type="ECO:0000256" key="1">
    <source>
        <dbReference type="SAM" id="Phobius"/>
    </source>
</evidence>
<feature type="transmembrane region" description="Helical" evidence="1">
    <location>
        <begin position="122"/>
        <end position="143"/>
    </location>
</feature>
<feature type="domain" description="DUF2062" evidence="2">
    <location>
        <begin position="14"/>
        <end position="151"/>
    </location>
</feature>
<gene>
    <name evidence="3" type="ORF">ABVV53_05995</name>
</gene>
<dbReference type="PANTHER" id="PTHR40547:SF1">
    <property type="entry name" value="SLL0298 PROTEIN"/>
    <property type="match status" value="1"/>
</dbReference>
<sequence length="162" mass="17674">MKAREIVFQNRWVRPFAHLLSHPSLWHLNRRSLPRGVALGLFVGFLIPIGQFVIAALLAVPIRANVPIAASATLVTNPLTFAPIYFAAFKVGEMLPVTSFGSAAADADWFSLFLHASGATAAGLLIFAVVSATLGYTFTALFWRLRLVKRWSRRPAASGRLA</sequence>
<dbReference type="PANTHER" id="PTHR40547">
    <property type="entry name" value="SLL0298 PROTEIN"/>
    <property type="match status" value="1"/>
</dbReference>
<protein>
    <submittedName>
        <fullName evidence="3">DUF2062 domain-containing protein</fullName>
    </submittedName>
</protein>
<dbReference type="EMBL" id="JBEWLY010000009">
    <property type="protein sequence ID" value="MET1755012.1"/>
    <property type="molecule type" value="Genomic_DNA"/>
</dbReference>
<dbReference type="Proteomes" id="UP001548713">
    <property type="component" value="Unassembled WGS sequence"/>
</dbReference>
<dbReference type="Pfam" id="PF09835">
    <property type="entry name" value="DUF2062"/>
    <property type="match status" value="1"/>
</dbReference>
<feature type="transmembrane region" description="Helical" evidence="1">
    <location>
        <begin position="68"/>
        <end position="88"/>
    </location>
</feature>
<comment type="caution">
    <text evidence="3">The sequence shown here is derived from an EMBL/GenBank/DDBJ whole genome shotgun (WGS) entry which is preliminary data.</text>
</comment>
<keyword evidence="4" id="KW-1185">Reference proteome</keyword>
<feature type="transmembrane region" description="Helical" evidence="1">
    <location>
        <begin position="37"/>
        <end position="62"/>
    </location>
</feature>
<proteinExistence type="predicted"/>
<evidence type="ECO:0000259" key="2">
    <source>
        <dbReference type="Pfam" id="PF09835"/>
    </source>
</evidence>
<dbReference type="RefSeq" id="WP_353983491.1">
    <property type="nucleotide sequence ID" value="NZ_JBEWLY010000009.1"/>
</dbReference>
<keyword evidence="1" id="KW-0472">Membrane</keyword>
<keyword evidence="1" id="KW-1133">Transmembrane helix</keyword>
<dbReference type="InterPro" id="IPR018639">
    <property type="entry name" value="DUF2062"/>
</dbReference>
<accession>A0ABV2CZH2</accession>
<evidence type="ECO:0000313" key="4">
    <source>
        <dbReference type="Proteomes" id="UP001548713"/>
    </source>
</evidence>
<evidence type="ECO:0000313" key="3">
    <source>
        <dbReference type="EMBL" id="MET1755012.1"/>
    </source>
</evidence>
<keyword evidence="1" id="KW-0812">Transmembrane</keyword>
<organism evidence="3 4">
    <name type="scientific">Novosphingobium kalidii</name>
    <dbReference type="NCBI Taxonomy" id="3230299"/>
    <lineage>
        <taxon>Bacteria</taxon>
        <taxon>Pseudomonadati</taxon>
        <taxon>Pseudomonadota</taxon>
        <taxon>Alphaproteobacteria</taxon>
        <taxon>Sphingomonadales</taxon>
        <taxon>Sphingomonadaceae</taxon>
        <taxon>Novosphingobium</taxon>
    </lineage>
</organism>
<name>A0ABV2CZH2_9SPHN</name>
<reference evidence="3 4" key="1">
    <citation type="submission" date="2024-07" db="EMBL/GenBank/DDBJ databases">
        <title>Novosphingobium kalidii RD2P27.</title>
        <authorList>
            <person name="Sun J.-Q."/>
        </authorList>
    </citation>
    <scope>NUCLEOTIDE SEQUENCE [LARGE SCALE GENOMIC DNA]</scope>
    <source>
        <strain evidence="3 4">RD2P27</strain>
    </source>
</reference>